<keyword evidence="2" id="KW-1185">Reference proteome</keyword>
<dbReference type="EMBL" id="RJVQ01000005">
    <property type="protein sequence ID" value="RQW62787.1"/>
    <property type="molecule type" value="Genomic_DNA"/>
</dbReference>
<evidence type="ECO:0000313" key="1">
    <source>
        <dbReference type="EMBL" id="RQW62787.1"/>
    </source>
</evidence>
<protein>
    <submittedName>
        <fullName evidence="1">Amidinotransferase</fullName>
    </submittedName>
</protein>
<dbReference type="PANTHER" id="PTHR43224">
    <property type="entry name" value="AMIDINOTRANSFERASE"/>
    <property type="match status" value="1"/>
</dbReference>
<dbReference type="PIRSF" id="PIRSF028188">
    <property type="entry name" value="Amdntrnsf_FN0238"/>
    <property type="match status" value="1"/>
</dbReference>
<organism evidence="1 2">
    <name type="scientific">Vibrio viridaestus</name>
    <dbReference type="NCBI Taxonomy" id="2487322"/>
    <lineage>
        <taxon>Bacteria</taxon>
        <taxon>Pseudomonadati</taxon>
        <taxon>Pseudomonadota</taxon>
        <taxon>Gammaproteobacteria</taxon>
        <taxon>Vibrionales</taxon>
        <taxon>Vibrionaceae</taxon>
        <taxon>Vibrio</taxon>
    </lineage>
</organism>
<gene>
    <name evidence="1" type="ORF">EES38_13780</name>
</gene>
<evidence type="ECO:0000313" key="2">
    <source>
        <dbReference type="Proteomes" id="UP000281112"/>
    </source>
</evidence>
<dbReference type="PANTHER" id="PTHR43224:SF1">
    <property type="entry name" value="AMIDINOTRANSFERASE"/>
    <property type="match status" value="1"/>
</dbReference>
<dbReference type="Proteomes" id="UP000281112">
    <property type="component" value="Unassembled WGS sequence"/>
</dbReference>
<dbReference type="AlphaFoldDB" id="A0A3N9TEX8"/>
<sequence length="317" mass="36168">MVTKQQCGLKCTQLQEYNRCQSTHQVIMVRPHQFQVNQQTLVDNAFQRDSQSDEKTIKNSAYMEVTQAVAILRSHGIHVKLFEDTSLKTPDSVFPNNWFTTHHDGSLILYPMLTQNRRLERKGSIIQYLENRPQYVSTIDLSYNETEGRILEGTGVMIFDHMNDCFYVARSRRTSDTLIEKLATTLGISPIAFDSEDEYGTPIYHTNVIMALGTNFVVICLDVIKDATTRARLLDSFKNTNKEVINISWQQAKRFCGNVLELQGKRGKILALSTTAYSALSEMQKHRLSQHVFLQPIHIPTIEQAGGSIRCMIAELF</sequence>
<dbReference type="InterPro" id="IPR014541">
    <property type="entry name" value="Amdntrnsf_FN0238"/>
</dbReference>
<keyword evidence="1" id="KW-0808">Transferase</keyword>
<comment type="caution">
    <text evidence="1">The sequence shown here is derived from an EMBL/GenBank/DDBJ whole genome shotgun (WGS) entry which is preliminary data.</text>
</comment>
<dbReference type="SUPFAM" id="SSF55909">
    <property type="entry name" value="Pentein"/>
    <property type="match status" value="1"/>
</dbReference>
<dbReference type="Gene3D" id="3.75.10.10">
    <property type="entry name" value="L-arginine/glycine Amidinotransferase, Chain A"/>
    <property type="match status" value="1"/>
</dbReference>
<dbReference type="Pfam" id="PF19420">
    <property type="entry name" value="DDAH_eukar"/>
    <property type="match status" value="1"/>
</dbReference>
<reference evidence="1 2" key="1">
    <citation type="submission" date="2018-11" db="EMBL/GenBank/DDBJ databases">
        <title>Vibrio LJC006 sp. nov., isolated from seawater during the bloom of the enteromorpha.</title>
        <authorList>
            <person name="Liang J."/>
        </authorList>
    </citation>
    <scope>NUCLEOTIDE SEQUENCE [LARGE SCALE GENOMIC DNA]</scope>
    <source>
        <strain evidence="1 2">LJC006</strain>
    </source>
</reference>
<dbReference type="OrthoDB" id="9788268at2"/>
<dbReference type="NCBIfam" id="NF046062">
    <property type="entry name" value="citrull_CtlX"/>
    <property type="match status" value="1"/>
</dbReference>
<dbReference type="GO" id="GO:0016740">
    <property type="term" value="F:transferase activity"/>
    <property type="evidence" value="ECO:0007669"/>
    <property type="project" value="UniProtKB-KW"/>
</dbReference>
<dbReference type="RefSeq" id="WP_124937778.1">
    <property type="nucleotide sequence ID" value="NZ_RJVQ01000005.1"/>
</dbReference>
<proteinExistence type="predicted"/>
<name>A0A3N9TEX8_9VIBR</name>
<accession>A0A3N9TEX8</accession>